<name>A0A224YG66_9ACAR</name>
<sequence>MLYLRVLSICCGLHNSIVPRLLGGPGQAEILFVMVTIRTRRTKFINIAGKIDEVCFVLQSMVPQERGAGKEAKRNVVFKASVLLCKEARSSFHATQFRSVNKPSPYTTGNSDSQIFTVMQCFSMLGQSVHITKF</sequence>
<protein>
    <submittedName>
        <fullName evidence="1">Uncharacterized protein</fullName>
    </submittedName>
</protein>
<dbReference type="EMBL" id="GFPF01001818">
    <property type="protein sequence ID" value="MAA12964.1"/>
    <property type="molecule type" value="Transcribed_RNA"/>
</dbReference>
<evidence type="ECO:0000313" key="1">
    <source>
        <dbReference type="EMBL" id="MAA12964.1"/>
    </source>
</evidence>
<organism evidence="1">
    <name type="scientific">Rhipicephalus zambeziensis</name>
    <dbReference type="NCBI Taxonomy" id="60191"/>
    <lineage>
        <taxon>Eukaryota</taxon>
        <taxon>Metazoa</taxon>
        <taxon>Ecdysozoa</taxon>
        <taxon>Arthropoda</taxon>
        <taxon>Chelicerata</taxon>
        <taxon>Arachnida</taxon>
        <taxon>Acari</taxon>
        <taxon>Parasitiformes</taxon>
        <taxon>Ixodida</taxon>
        <taxon>Ixodoidea</taxon>
        <taxon>Ixodidae</taxon>
        <taxon>Rhipicephalinae</taxon>
        <taxon>Rhipicephalus</taxon>
        <taxon>Rhipicephalus</taxon>
    </lineage>
</organism>
<reference evidence="1" key="1">
    <citation type="journal article" date="2017" name="Parasit. Vectors">
        <title>Sialotranscriptomics of Rhipicephalus zambeziensis reveals intricate expression profiles of secretory proteins and suggests tight temporal transcriptional regulation during blood-feeding.</title>
        <authorList>
            <person name="de Castro M.H."/>
            <person name="de Klerk D."/>
            <person name="Pienaar R."/>
            <person name="Rees D.J.G."/>
            <person name="Mans B.J."/>
        </authorList>
    </citation>
    <scope>NUCLEOTIDE SEQUENCE</scope>
    <source>
        <tissue evidence="1">Salivary glands</tissue>
    </source>
</reference>
<proteinExistence type="predicted"/>
<dbReference type="AlphaFoldDB" id="A0A224YG66"/>
<accession>A0A224YG66</accession>